<dbReference type="Proteomes" id="UP000540929">
    <property type="component" value="Unassembled WGS sequence"/>
</dbReference>
<sequence length="86" mass="9340">MPTAFIAGAITINYLPPVRMPRIDNITGLGFEVIVGDANGVDRLFQKFDGSRGQECDDAISVRLSAANIDRWTTTSESSRSTLHLA</sequence>
<keyword evidence="2" id="KW-1185">Reference proteome</keyword>
<accession>A0A7Z0B762</accession>
<dbReference type="EMBL" id="JACCAS010000001">
    <property type="protein sequence ID" value="NYH23824.1"/>
    <property type="molecule type" value="Genomic_DNA"/>
</dbReference>
<evidence type="ECO:0000313" key="1">
    <source>
        <dbReference type="EMBL" id="NYH23824.1"/>
    </source>
</evidence>
<organism evidence="1 2">
    <name type="scientific">Paraburkholderia bryophila</name>
    <dbReference type="NCBI Taxonomy" id="420952"/>
    <lineage>
        <taxon>Bacteria</taxon>
        <taxon>Pseudomonadati</taxon>
        <taxon>Pseudomonadota</taxon>
        <taxon>Betaproteobacteria</taxon>
        <taxon>Burkholderiales</taxon>
        <taxon>Burkholderiaceae</taxon>
        <taxon>Paraburkholderia</taxon>
    </lineage>
</organism>
<evidence type="ECO:0000313" key="2">
    <source>
        <dbReference type="Proteomes" id="UP000540929"/>
    </source>
</evidence>
<name>A0A7Z0B762_9BURK</name>
<dbReference type="RefSeq" id="WP_179744261.1">
    <property type="nucleotide sequence ID" value="NZ_JACCAS010000001.1"/>
</dbReference>
<reference evidence="1 2" key="1">
    <citation type="submission" date="2020-07" db="EMBL/GenBank/DDBJ databases">
        <title>Exploring microbial biodiversity for novel pathways involved in the catabolism of aromatic compounds derived from lignin.</title>
        <authorList>
            <person name="Elkins J."/>
        </authorList>
    </citation>
    <scope>NUCLEOTIDE SEQUENCE [LARGE SCALE GENOMIC DNA]</scope>
    <source>
        <strain evidence="1 2">H2C3C</strain>
    </source>
</reference>
<gene>
    <name evidence="1" type="ORF">GGD40_003303</name>
</gene>
<comment type="caution">
    <text evidence="1">The sequence shown here is derived from an EMBL/GenBank/DDBJ whole genome shotgun (WGS) entry which is preliminary data.</text>
</comment>
<protein>
    <submittedName>
        <fullName evidence="1">Uncharacterized protein</fullName>
    </submittedName>
</protein>
<proteinExistence type="predicted"/>
<dbReference type="AlphaFoldDB" id="A0A7Z0B762"/>